<dbReference type="GO" id="GO:0005856">
    <property type="term" value="C:cytoskeleton"/>
    <property type="evidence" value="ECO:0007669"/>
    <property type="project" value="UniProtKB-SubCell"/>
</dbReference>
<evidence type="ECO:0000256" key="3">
    <source>
        <dbReference type="SAM" id="MobiDB-lite"/>
    </source>
</evidence>
<dbReference type="GO" id="GO:0071933">
    <property type="term" value="F:Arp2/3 complex binding"/>
    <property type="evidence" value="ECO:0007669"/>
    <property type="project" value="TreeGrafter"/>
</dbReference>
<dbReference type="Gene3D" id="6.10.280.150">
    <property type="match status" value="2"/>
</dbReference>
<comment type="similarity">
    <text evidence="1 2">Belongs to the SCAR/WAVE family.</text>
</comment>
<dbReference type="PANTHER" id="PTHR12902:SF1">
    <property type="entry name" value="WISKOTT-ALDRICH SYNDROME PROTEIN FAMILY MEMBER"/>
    <property type="match status" value="1"/>
</dbReference>
<reference evidence="5 6" key="1">
    <citation type="submission" date="2023-10" db="EMBL/GenBank/DDBJ databases">
        <title>Chromosome-scale genome assembly provides insights into flower coloration mechanisms of Canna indica.</title>
        <authorList>
            <person name="Li C."/>
        </authorList>
    </citation>
    <scope>NUCLEOTIDE SEQUENCE [LARGE SCALE GENOMIC DNA]</scope>
    <source>
        <tissue evidence="5">Flower</tissue>
    </source>
</reference>
<dbReference type="InterPro" id="IPR003124">
    <property type="entry name" value="WH2_dom"/>
</dbReference>
<dbReference type="Gene3D" id="1.20.5.340">
    <property type="match status" value="1"/>
</dbReference>
<feature type="domain" description="WH2" evidence="4">
    <location>
        <begin position="1276"/>
        <end position="1294"/>
    </location>
</feature>
<dbReference type="EMBL" id="CP136896">
    <property type="protein sequence ID" value="WOL14792.1"/>
    <property type="molecule type" value="Genomic_DNA"/>
</dbReference>
<feature type="region of interest" description="Disordered" evidence="3">
    <location>
        <begin position="600"/>
        <end position="621"/>
    </location>
</feature>
<name>A0AAQ3L0L8_9LILI</name>
<keyword evidence="2" id="KW-0206">Cytoskeleton</keyword>
<sequence length="1340" mass="148949">MPTVSYQIRNEYGLGGSELYGAADKYDPEAILEGVAMAGLVGLLRQLGDLAEYFSSSFFSFIRCCWFHLMFLGIYLTAVRDLFYRFAAEVFGNLHEDVMSTASRGHELILRVKQLETEVPPIIKGFSPERLSRLSYKEGIHWHCNWQMSQNRISAEDMPHFIMDTYEECRGPPQLFKLDKFDVAGDGACLKRYSDPSFYRVQLTSTRLEEQNVPRDKRTHKIKVCNKKRTLKFSLLSRVNCLYIDCCPLTNQVFDRTLKHIKLKVRHLNESVIQSTRSYMEIHNDLDPIQQQVISETSASQSIVVKSADSSELGSQVVVDASPNMEKLPRESPTKQEMRTESDLDKQKLEKELPDTQFELASEIRKAHPYMLEANITGSKNAHQIGRHSYGSQSTEENSNHLSVQEMQQNAECRPEKSSDGYISDEVSSDMDSYMDALTTMESEIETDAENRSKSDSGLMVIESQETDSDTTEEQDELKYQFSEQYVLENSTSSPGFSTIFRKGTANPSFSDTLGHLAAQLLEENMNQPSIPSNSKVNLVRTNVKTSSIPTSSVCGEAFCSSTTGPTSTATLVMLCMNETHPSCERKTDQAGSYLADELPSKEKSNLVHGEFDPPSGGSLHRSMDQKLLEDDIPRKIDPGTYIERSTHGMVSTTNRNALHSQEQHETALARVNAEIEVRPAASSMNDMKFQELAKQEKGAFFIWKPVILDEESGNVITNNNDLAPSTSAPSNQIKTQEQMHTVDQMNLSHNSTTTSDTLEDVEQIELFKEQAMSSLSFQADVLDVKNISSLKPLPNSSENSKETIPDVILCEAVSASEESFRRQSSDELDDVSFLQNTQQLKPSANGSVDDSFSNQGTVIYPIELVDKKILVESSESNYLSDSKASILFPSKDSDTGTLLNEPSDLFKDQSELQVGGHPNLMLLHNNKDLEPIEKILSAENELLDDRSNSQAGPYIVTSDADLSQFDMPQPKETISKKLSGEGSIPFQCNSDLHENAMGPISLPASENLRTEELASSSSLPENTSEDTGERSQISQQPPMNWKLPNPPLGSLASSSSVCEPPNEVKFAKLLSIIENEPSQMLLTEGVQVSDSDCTIQSQKSPDILPIVEETCEPLFVAENKSSQDIIVLSSDETHPSTKLEVIPNVDENSQDLELQISDNGAANLDRKFPTPFLIASAKEDENYEYNQQLHSRFPPLPMSKATKSGNGSVPAEEMNSSLHDLTALTSENVNQPRKFHSVIDRPNTLLIEAIASHDKSKLNKVPELVRSSAMPKCDERGTFLEQIRNKSFSLKPTVAPAMKFKGGPPTNLKVIAILEKANAIRQACAGSDDEDEEDSWSDP</sequence>
<dbReference type="PROSITE" id="PS51082">
    <property type="entry name" value="WH2"/>
    <property type="match status" value="1"/>
</dbReference>
<dbReference type="Proteomes" id="UP001327560">
    <property type="component" value="Chromosome 7"/>
</dbReference>
<comment type="subcellular location">
    <subcellularLocation>
        <location evidence="2">Cytoplasm</location>
        <location evidence="2">Cytoskeleton</location>
    </subcellularLocation>
</comment>
<keyword evidence="6" id="KW-1185">Reference proteome</keyword>
<evidence type="ECO:0000256" key="2">
    <source>
        <dbReference type="RuleBase" id="RU367034"/>
    </source>
</evidence>
<gene>
    <name evidence="5" type="ORF">Cni_G23573</name>
</gene>
<evidence type="ECO:0000313" key="5">
    <source>
        <dbReference type="EMBL" id="WOL14792.1"/>
    </source>
</evidence>
<keyword evidence="2" id="KW-0963">Cytoplasm</keyword>
<comment type="function">
    <text evidence="2">Involved in regulation of actin and microtubule organization. Part of a WAVE complex that activates the Arp2/3 complex.</text>
</comment>
<proteinExistence type="inferred from homology"/>
<accession>A0AAQ3L0L8</accession>
<evidence type="ECO:0000259" key="4">
    <source>
        <dbReference type="PROSITE" id="PS51082"/>
    </source>
</evidence>
<dbReference type="GO" id="GO:0030036">
    <property type="term" value="P:actin cytoskeleton organization"/>
    <property type="evidence" value="ECO:0007669"/>
    <property type="project" value="UniProtKB-UniRule"/>
</dbReference>
<feature type="compositionally biased region" description="Polar residues" evidence="3">
    <location>
        <begin position="390"/>
        <end position="411"/>
    </location>
</feature>
<evidence type="ECO:0000256" key="1">
    <source>
        <dbReference type="ARBA" id="ARBA00006993"/>
    </source>
</evidence>
<feature type="region of interest" description="Disordered" evidence="3">
    <location>
        <begin position="974"/>
        <end position="1058"/>
    </location>
</feature>
<dbReference type="InterPro" id="IPR028288">
    <property type="entry name" value="SCAR/WAVE_fam"/>
</dbReference>
<keyword evidence="2" id="KW-0009">Actin-binding</keyword>
<feature type="compositionally biased region" description="Basic and acidic residues" evidence="3">
    <location>
        <begin position="327"/>
        <end position="352"/>
    </location>
</feature>
<evidence type="ECO:0000313" key="6">
    <source>
        <dbReference type="Proteomes" id="UP001327560"/>
    </source>
</evidence>
<organism evidence="5 6">
    <name type="scientific">Canna indica</name>
    <name type="common">Indian-shot</name>
    <dbReference type="NCBI Taxonomy" id="4628"/>
    <lineage>
        <taxon>Eukaryota</taxon>
        <taxon>Viridiplantae</taxon>
        <taxon>Streptophyta</taxon>
        <taxon>Embryophyta</taxon>
        <taxon>Tracheophyta</taxon>
        <taxon>Spermatophyta</taxon>
        <taxon>Magnoliopsida</taxon>
        <taxon>Liliopsida</taxon>
        <taxon>Zingiberales</taxon>
        <taxon>Cannaceae</taxon>
        <taxon>Canna</taxon>
    </lineage>
</organism>
<feature type="region of interest" description="Disordered" evidence="3">
    <location>
        <begin position="379"/>
        <end position="422"/>
    </location>
</feature>
<dbReference type="GO" id="GO:0034237">
    <property type="term" value="F:protein kinase A regulatory subunit binding"/>
    <property type="evidence" value="ECO:0007669"/>
    <property type="project" value="TreeGrafter"/>
</dbReference>
<feature type="compositionally biased region" description="Polar residues" evidence="3">
    <location>
        <begin position="1014"/>
        <end position="1023"/>
    </location>
</feature>
<dbReference type="GO" id="GO:0003779">
    <property type="term" value="F:actin binding"/>
    <property type="evidence" value="ECO:0007669"/>
    <property type="project" value="UniProtKB-UniRule"/>
</dbReference>
<feature type="compositionally biased region" description="Basic and acidic residues" evidence="3">
    <location>
        <begin position="600"/>
        <end position="612"/>
    </location>
</feature>
<feature type="region of interest" description="Disordered" evidence="3">
    <location>
        <begin position="1193"/>
        <end position="1214"/>
    </location>
</feature>
<dbReference type="GO" id="GO:2000601">
    <property type="term" value="P:positive regulation of Arp2/3 complex-mediated actin nucleation"/>
    <property type="evidence" value="ECO:0007669"/>
    <property type="project" value="TreeGrafter"/>
</dbReference>
<protein>
    <recommendedName>
        <fullName evidence="2">Protein SCAR</fullName>
    </recommendedName>
    <alternativeName>
        <fullName evidence="2">Protein WAVE</fullName>
    </alternativeName>
</protein>
<feature type="region of interest" description="Disordered" evidence="3">
    <location>
        <begin position="314"/>
        <end position="352"/>
    </location>
</feature>
<dbReference type="PANTHER" id="PTHR12902">
    <property type="entry name" value="WASP-1"/>
    <property type="match status" value="1"/>
</dbReference>